<evidence type="ECO:0000313" key="2">
    <source>
        <dbReference type="Proteomes" id="UP000192276"/>
    </source>
</evidence>
<reference evidence="2" key="1">
    <citation type="submission" date="2016-04" db="EMBL/GenBank/DDBJ databases">
        <authorList>
            <person name="Chen L."/>
            <person name="Zhuang W."/>
            <person name="Wang G."/>
        </authorList>
    </citation>
    <scope>NUCLEOTIDE SEQUENCE [LARGE SCALE GENOMIC DNA]</scope>
    <source>
        <strain evidence="2">208</strain>
    </source>
</reference>
<dbReference type="AlphaFoldDB" id="A0A1V9FNH2"/>
<organism evidence="1 2">
    <name type="scientific">Niastella populi</name>
    <dbReference type="NCBI Taxonomy" id="550983"/>
    <lineage>
        <taxon>Bacteria</taxon>
        <taxon>Pseudomonadati</taxon>
        <taxon>Bacteroidota</taxon>
        <taxon>Chitinophagia</taxon>
        <taxon>Chitinophagales</taxon>
        <taxon>Chitinophagaceae</taxon>
        <taxon>Niastella</taxon>
    </lineage>
</organism>
<keyword evidence="2" id="KW-1185">Reference proteome</keyword>
<proteinExistence type="predicted"/>
<dbReference type="RefSeq" id="WP_081164503.1">
    <property type="nucleotide sequence ID" value="NZ_LWBP01000167.1"/>
</dbReference>
<dbReference type="EMBL" id="LWBP01000167">
    <property type="protein sequence ID" value="OQP59821.1"/>
    <property type="molecule type" value="Genomic_DNA"/>
</dbReference>
<protein>
    <submittedName>
        <fullName evidence="1">Uncharacterized protein</fullName>
    </submittedName>
</protein>
<gene>
    <name evidence="1" type="ORF">A4R26_20770</name>
</gene>
<evidence type="ECO:0000313" key="1">
    <source>
        <dbReference type="EMBL" id="OQP59821.1"/>
    </source>
</evidence>
<accession>A0A1V9FNH2</accession>
<comment type="caution">
    <text evidence="1">The sequence shown here is derived from an EMBL/GenBank/DDBJ whole genome shotgun (WGS) entry which is preliminary data.</text>
</comment>
<name>A0A1V9FNH2_9BACT</name>
<sequence>MKPVQGIYFILLLFFLAYPHSNKAQTVSKITDSLDLDGIPLIEMVDYIKGHYFSIEDYLKRQGYEKNGNTEKSYFFNDATKSSIYLSATTDNHLLPKSITELKQDYIVIKSKNSSFKDSIEKIIYDLKIDENFSTDIDHRNEEYTFYSIKKDFNIKIIFTGEYNLLAVY</sequence>
<dbReference type="Proteomes" id="UP000192276">
    <property type="component" value="Unassembled WGS sequence"/>
</dbReference>